<dbReference type="GO" id="GO:0008237">
    <property type="term" value="F:metallopeptidase activity"/>
    <property type="evidence" value="ECO:0007669"/>
    <property type="project" value="UniProtKB-KW"/>
</dbReference>
<dbReference type="KEGG" id="iod:EJO50_12060"/>
<dbReference type="Pfam" id="PF00675">
    <property type="entry name" value="Peptidase_M16"/>
    <property type="match status" value="1"/>
</dbReference>
<evidence type="ECO:0000259" key="8">
    <source>
        <dbReference type="Pfam" id="PF05193"/>
    </source>
</evidence>
<dbReference type="Proteomes" id="UP000282438">
    <property type="component" value="Chromosome"/>
</dbReference>
<proteinExistence type="inferred from homology"/>
<dbReference type="AlphaFoldDB" id="A0A3S8ZUG5"/>
<dbReference type="InterPro" id="IPR007863">
    <property type="entry name" value="Peptidase_M16_C"/>
</dbReference>
<dbReference type="InterPro" id="IPR011249">
    <property type="entry name" value="Metalloenz_LuxS/M16"/>
</dbReference>
<dbReference type="Pfam" id="PF05193">
    <property type="entry name" value="Peptidase_M16_C"/>
    <property type="match status" value="2"/>
</dbReference>
<dbReference type="OrthoDB" id="9811314at2"/>
<evidence type="ECO:0000256" key="3">
    <source>
        <dbReference type="ARBA" id="ARBA00022801"/>
    </source>
</evidence>
<feature type="signal peptide" evidence="6">
    <location>
        <begin position="1"/>
        <end position="19"/>
    </location>
</feature>
<evidence type="ECO:0000313" key="10">
    <source>
        <dbReference type="Proteomes" id="UP000282438"/>
    </source>
</evidence>
<sequence length="940" mass="105986">MTSLLLRCLPFIVISSFSAPPLVTHAYADEPGLTWAPELIQGQLANGLRYVAYPSSQKSDPFNLRLIVQAGAIDETGPSGVAHAVEHMVFRETHAHPQTVHRYLAQLGWKTGLQVNAVTGLAHTQYMIRTRPDDALNLDGAMALLSQLALHPTFTEQSWQQERQIITEEMRQGENVASRINSQKKAITRNGSRYVERTSIGTGADLARISTADLQQFYQRHYRPANMLLVVAGHLDKATLKQTIERHFGQPDNSQATPRPYLDLPLNKQLYIGKIQDPKGTSSRVAMGMRTAQASRDTLTGKQQSLENYFLRRLLRDHVRRRAQALPAGISNWSMVMDEPTPARLTLAMAANTHDYHQGLMFVLQEQAYLRQHGLDQTLLDELKQGAYKQIASYPQQLAKRQFAQWEDKITEALLHSGPIQSTERYQQHTRQWLDALTIEQLNERLRTLLDAEDRFAYFQIPGGKSFTLPSAAAIHTWQTQANSSELATLPTRPLASNKLVVSTAPAIKAPTLPALKFPAASTDLGLPQRDPQQPVVRWQLANGDEIVWLNRRTQGGQILVRAQAQGGYQNSRYASLDSQTAVQIWQQSGFDFWSQQQNQAYFNDKQQPHWSWELKGDHLDLAAIVRPGQLPALLTEYGHYLQAGRIADYVLAEVRPQVEQARRHKLSAQANAWQTMQQSGLASHPVAPRLASLTQPAQLGTIANAHLQAPTRFYLVGELAEDEVTNLIQTYLTPIKRQPALDPLPHPIYAGQQQTNIIDSTASGARIRVETRQQMNWTPEQAFVLSSLNPVAQEALKEELRLKRAGVYSVRFEMKLDRASQQLISELSFSCAPERAEELQQAALHILSKLDERLDEQRLVRLSKDIEFAEQYRLQDDNTWLHRMILSHQAYGDMRYLSAMPSLARQIRLTELKSIAKNLFAKPNAITLISRPAPHITQE</sequence>
<evidence type="ECO:0000256" key="2">
    <source>
        <dbReference type="ARBA" id="ARBA00022670"/>
    </source>
</evidence>
<feature type="domain" description="Peptidase M16 C-terminal" evidence="8">
    <location>
        <begin position="714"/>
        <end position="862"/>
    </location>
</feature>
<reference evidence="9 10" key="1">
    <citation type="submission" date="2018-12" db="EMBL/GenBank/DDBJ databases">
        <title>Complete genome sequence of Iodobacter sp. H11R3.</title>
        <authorList>
            <person name="Bae J.-W."/>
        </authorList>
    </citation>
    <scope>NUCLEOTIDE SEQUENCE [LARGE SCALE GENOMIC DNA]</scope>
    <source>
        <strain evidence="9 10">H11R3</strain>
    </source>
</reference>
<evidence type="ECO:0000259" key="7">
    <source>
        <dbReference type="Pfam" id="PF00675"/>
    </source>
</evidence>
<keyword evidence="10" id="KW-1185">Reference proteome</keyword>
<evidence type="ECO:0000256" key="6">
    <source>
        <dbReference type="SAM" id="SignalP"/>
    </source>
</evidence>
<evidence type="ECO:0000256" key="5">
    <source>
        <dbReference type="ARBA" id="ARBA00023049"/>
    </source>
</evidence>
<evidence type="ECO:0000256" key="1">
    <source>
        <dbReference type="ARBA" id="ARBA00007261"/>
    </source>
</evidence>
<keyword evidence="4" id="KW-0862">Zinc</keyword>
<protein>
    <submittedName>
        <fullName evidence="9">Insulinase family protein</fullName>
    </submittedName>
</protein>
<feature type="chain" id="PRO_5019194623" evidence="6">
    <location>
        <begin position="20"/>
        <end position="940"/>
    </location>
</feature>
<dbReference type="InterPro" id="IPR011765">
    <property type="entry name" value="Pept_M16_N"/>
</dbReference>
<dbReference type="Gene3D" id="3.30.830.10">
    <property type="entry name" value="Metalloenzyme, LuxS/M16 peptidase-like"/>
    <property type="match status" value="3"/>
</dbReference>
<organism evidence="9 10">
    <name type="scientific">Iodobacter ciconiae</name>
    <dbReference type="NCBI Taxonomy" id="2496266"/>
    <lineage>
        <taxon>Bacteria</taxon>
        <taxon>Pseudomonadati</taxon>
        <taxon>Pseudomonadota</taxon>
        <taxon>Betaproteobacteria</taxon>
        <taxon>Neisseriales</taxon>
        <taxon>Chitinibacteraceae</taxon>
        <taxon>Iodobacter</taxon>
    </lineage>
</organism>
<keyword evidence="6" id="KW-0732">Signal</keyword>
<dbReference type="PANTHER" id="PTHR43690:SF17">
    <property type="entry name" value="PROTEIN YHJJ"/>
    <property type="match status" value="1"/>
</dbReference>
<keyword evidence="2" id="KW-0645">Protease</keyword>
<feature type="domain" description="Peptidase M16 C-terminal" evidence="8">
    <location>
        <begin position="209"/>
        <end position="385"/>
    </location>
</feature>
<keyword evidence="3" id="KW-0378">Hydrolase</keyword>
<dbReference type="InterPro" id="IPR050626">
    <property type="entry name" value="Peptidase_M16"/>
</dbReference>
<dbReference type="RefSeq" id="WP_125974484.1">
    <property type="nucleotide sequence ID" value="NZ_CP034433.1"/>
</dbReference>
<comment type="similarity">
    <text evidence="1">Belongs to the peptidase M16 family.</text>
</comment>
<gene>
    <name evidence="9" type="ORF">EJO50_12060</name>
</gene>
<dbReference type="GO" id="GO:0046872">
    <property type="term" value="F:metal ion binding"/>
    <property type="evidence" value="ECO:0007669"/>
    <property type="project" value="InterPro"/>
</dbReference>
<feature type="domain" description="Peptidase M16 N-terminal" evidence="7">
    <location>
        <begin position="50"/>
        <end position="174"/>
    </location>
</feature>
<dbReference type="SUPFAM" id="SSF63411">
    <property type="entry name" value="LuxS/MPP-like metallohydrolase"/>
    <property type="match status" value="4"/>
</dbReference>
<dbReference type="PANTHER" id="PTHR43690">
    <property type="entry name" value="NARDILYSIN"/>
    <property type="match status" value="1"/>
</dbReference>
<name>A0A3S8ZUG5_9NEIS</name>
<keyword evidence="5" id="KW-0482">Metalloprotease</keyword>
<evidence type="ECO:0000313" key="9">
    <source>
        <dbReference type="EMBL" id="AZN37150.1"/>
    </source>
</evidence>
<dbReference type="EMBL" id="CP034433">
    <property type="protein sequence ID" value="AZN37150.1"/>
    <property type="molecule type" value="Genomic_DNA"/>
</dbReference>
<accession>A0A3S8ZUG5</accession>
<evidence type="ECO:0000256" key="4">
    <source>
        <dbReference type="ARBA" id="ARBA00022833"/>
    </source>
</evidence>
<dbReference type="GO" id="GO:0006508">
    <property type="term" value="P:proteolysis"/>
    <property type="evidence" value="ECO:0007669"/>
    <property type="project" value="UniProtKB-KW"/>
</dbReference>